<evidence type="ECO:0000256" key="8">
    <source>
        <dbReference type="ARBA" id="ARBA00047715"/>
    </source>
</evidence>
<proteinExistence type="inferred from homology"/>
<gene>
    <name evidence="11" type="primary">bioF</name>
    <name evidence="11" type="ORF">OLW01_06280</name>
</gene>
<dbReference type="Gene3D" id="3.90.1150.10">
    <property type="entry name" value="Aspartate Aminotransferase, domain 1"/>
    <property type="match status" value="1"/>
</dbReference>
<dbReference type="InterPro" id="IPR015424">
    <property type="entry name" value="PyrdxlP-dep_Trfase"/>
</dbReference>
<evidence type="ECO:0000256" key="4">
    <source>
        <dbReference type="ARBA" id="ARBA00011738"/>
    </source>
</evidence>
<evidence type="ECO:0000313" key="11">
    <source>
        <dbReference type="EMBL" id="WAJ71400.1"/>
    </source>
</evidence>
<dbReference type="EC" id="2.3.1.47" evidence="9"/>
<evidence type="ECO:0000259" key="10">
    <source>
        <dbReference type="Pfam" id="PF00155"/>
    </source>
</evidence>
<sequence length="387" mass="42367">MLPERLAKALVDKKRAHSFRERKICQPNGKYVQVQNNQYLNFSGNDYLAIASSEEIKVAYRQLNTGSTGSALINGYNPEHAELELQVADWLGFEKALLYSTGFAANSAVIKTVMSEKNGLILQDKLNHASLIDGGLTANAKSMRFAHNDMVQLETKLKRANYQHPEKLIVSEGIFSMDGDNAPIASLSDLASHYDAGLMIDDAHGIGVLGTDGRGSLAENNLKPKQIDIYMATFGKALGSAGAVVCGNATLIEYLVNFSRDYIYSTSMSPHQAKLTSIAIELVKKQQWRRDKLIENIAYFKQQLANLGFADTGSNSAIQPIIVGENQATLKIAEQLKKAGIWLTAIRPPTVAKGSARLRVTLSTAHNLADIRYLSTQLANAVKVELR</sequence>
<dbReference type="InterPro" id="IPR004839">
    <property type="entry name" value="Aminotransferase_I/II_large"/>
</dbReference>
<dbReference type="PANTHER" id="PTHR13693:SF100">
    <property type="entry name" value="8-AMINO-7-OXONONANOATE SYNTHASE"/>
    <property type="match status" value="1"/>
</dbReference>
<dbReference type="PROSITE" id="PS00599">
    <property type="entry name" value="AA_TRANSFER_CLASS_2"/>
    <property type="match status" value="1"/>
</dbReference>
<comment type="function">
    <text evidence="9">Catalyzes the decarboxylative condensation of pimeloyl-[acyl-carrier protein] and L-alanine to produce 8-amino-7-oxononanoate (AON), [acyl-carrier protein], and carbon dioxide.</text>
</comment>
<organism evidence="11 12">
    <name type="scientific">Catenovulum adriaticum</name>
    <dbReference type="NCBI Taxonomy" id="2984846"/>
    <lineage>
        <taxon>Bacteria</taxon>
        <taxon>Pseudomonadati</taxon>
        <taxon>Pseudomonadota</taxon>
        <taxon>Gammaproteobacteria</taxon>
        <taxon>Alteromonadales</taxon>
        <taxon>Alteromonadaceae</taxon>
        <taxon>Catenovulum</taxon>
    </lineage>
</organism>
<name>A0ABY7AQ03_9ALTE</name>
<dbReference type="Pfam" id="PF00155">
    <property type="entry name" value="Aminotran_1_2"/>
    <property type="match status" value="1"/>
</dbReference>
<evidence type="ECO:0000256" key="1">
    <source>
        <dbReference type="ARBA" id="ARBA00001933"/>
    </source>
</evidence>
<dbReference type="InterPro" id="IPR001917">
    <property type="entry name" value="Aminotrans_II_pyridoxalP_BS"/>
</dbReference>
<dbReference type="InterPro" id="IPR050087">
    <property type="entry name" value="AON_synthase_class-II"/>
</dbReference>
<dbReference type="GO" id="GO:0008710">
    <property type="term" value="F:8-amino-7-oxononanoate synthase activity"/>
    <property type="evidence" value="ECO:0007669"/>
    <property type="project" value="UniProtKB-EC"/>
</dbReference>
<dbReference type="InterPro" id="IPR015421">
    <property type="entry name" value="PyrdxlP-dep_Trfase_major"/>
</dbReference>
<dbReference type="Gene3D" id="3.40.640.10">
    <property type="entry name" value="Type I PLP-dependent aspartate aminotransferase-like (Major domain)"/>
    <property type="match status" value="1"/>
</dbReference>
<keyword evidence="7 9" id="KW-0663">Pyridoxal phosphate</keyword>
<protein>
    <recommendedName>
        <fullName evidence="9">8-amino-7-ketopelargonate synthase</fullName>
        <ecNumber evidence="9">2.3.1.47</ecNumber>
    </recommendedName>
</protein>
<dbReference type="InterPro" id="IPR015422">
    <property type="entry name" value="PyrdxlP-dep_Trfase_small"/>
</dbReference>
<dbReference type="Proteomes" id="UP001163726">
    <property type="component" value="Chromosome"/>
</dbReference>
<dbReference type="EMBL" id="CP109965">
    <property type="protein sequence ID" value="WAJ71400.1"/>
    <property type="molecule type" value="Genomic_DNA"/>
</dbReference>
<evidence type="ECO:0000256" key="7">
    <source>
        <dbReference type="ARBA" id="ARBA00022898"/>
    </source>
</evidence>
<comment type="subunit">
    <text evidence="4 9">Homodimer.</text>
</comment>
<feature type="domain" description="Aminotransferase class I/classII large" evidence="10">
    <location>
        <begin position="39"/>
        <end position="374"/>
    </location>
</feature>
<evidence type="ECO:0000256" key="9">
    <source>
        <dbReference type="RuleBase" id="RU003693"/>
    </source>
</evidence>
<dbReference type="CDD" id="cd06454">
    <property type="entry name" value="KBL_like"/>
    <property type="match status" value="1"/>
</dbReference>
<keyword evidence="11" id="KW-0012">Acyltransferase</keyword>
<keyword evidence="12" id="KW-1185">Reference proteome</keyword>
<evidence type="ECO:0000256" key="6">
    <source>
        <dbReference type="ARBA" id="ARBA00022756"/>
    </source>
</evidence>
<comment type="pathway">
    <text evidence="2 9">Cofactor biosynthesis; biotin biosynthesis.</text>
</comment>
<dbReference type="NCBIfam" id="TIGR00858">
    <property type="entry name" value="bioF"/>
    <property type="match status" value="1"/>
</dbReference>
<dbReference type="InterPro" id="IPR004723">
    <property type="entry name" value="AONS_Archaea/Proteobacteria"/>
</dbReference>
<comment type="similarity">
    <text evidence="3 9">Belongs to the class-II pyridoxal-phosphate-dependent aminotransferase family. BioF subfamily.</text>
</comment>
<keyword evidence="6" id="KW-0093">Biotin biosynthesis</keyword>
<comment type="cofactor">
    <cofactor evidence="1 9">
        <name>pyridoxal 5'-phosphate</name>
        <dbReference type="ChEBI" id="CHEBI:597326"/>
    </cofactor>
</comment>
<reference evidence="11" key="1">
    <citation type="submission" date="2022-10" db="EMBL/GenBank/DDBJ databases">
        <title>Catenovulum adriacola sp. nov. isolated in the Harbour of Susak.</title>
        <authorList>
            <person name="Schoch T."/>
            <person name="Reich S.J."/>
            <person name="Stoeferle S."/>
            <person name="Flaiz M."/>
            <person name="Kazda M."/>
            <person name="Riedel C.U."/>
            <person name="Duerre P."/>
        </authorList>
    </citation>
    <scope>NUCLEOTIDE SEQUENCE</scope>
    <source>
        <strain evidence="11">TS8</strain>
    </source>
</reference>
<evidence type="ECO:0000256" key="2">
    <source>
        <dbReference type="ARBA" id="ARBA00004746"/>
    </source>
</evidence>
<evidence type="ECO:0000256" key="5">
    <source>
        <dbReference type="ARBA" id="ARBA00022679"/>
    </source>
</evidence>
<accession>A0ABY7AQ03</accession>
<dbReference type="PANTHER" id="PTHR13693">
    <property type="entry name" value="CLASS II AMINOTRANSFERASE/8-AMINO-7-OXONONANOATE SYNTHASE"/>
    <property type="match status" value="1"/>
</dbReference>
<dbReference type="SUPFAM" id="SSF53383">
    <property type="entry name" value="PLP-dependent transferases"/>
    <property type="match status" value="1"/>
</dbReference>
<comment type="catalytic activity">
    <reaction evidence="8 9">
        <text>6-carboxyhexanoyl-[ACP] + L-alanine + H(+) = (8S)-8-amino-7-oxononanoate + holo-[ACP] + CO2</text>
        <dbReference type="Rhea" id="RHEA:42288"/>
        <dbReference type="Rhea" id="RHEA-COMP:9685"/>
        <dbReference type="Rhea" id="RHEA-COMP:9955"/>
        <dbReference type="ChEBI" id="CHEBI:15378"/>
        <dbReference type="ChEBI" id="CHEBI:16526"/>
        <dbReference type="ChEBI" id="CHEBI:57972"/>
        <dbReference type="ChEBI" id="CHEBI:64479"/>
        <dbReference type="ChEBI" id="CHEBI:78846"/>
        <dbReference type="ChEBI" id="CHEBI:149468"/>
        <dbReference type="EC" id="2.3.1.47"/>
    </reaction>
</comment>
<keyword evidence="5 9" id="KW-0808">Transferase</keyword>
<evidence type="ECO:0000256" key="3">
    <source>
        <dbReference type="ARBA" id="ARBA00010008"/>
    </source>
</evidence>
<evidence type="ECO:0000313" key="12">
    <source>
        <dbReference type="Proteomes" id="UP001163726"/>
    </source>
</evidence>
<dbReference type="RefSeq" id="WP_268075879.1">
    <property type="nucleotide sequence ID" value="NZ_CP109965.1"/>
</dbReference>